<organism evidence="1 2">
    <name type="scientific">Massilia violaceinigra</name>
    <dbReference type="NCBI Taxonomy" id="2045208"/>
    <lineage>
        <taxon>Bacteria</taxon>
        <taxon>Pseudomonadati</taxon>
        <taxon>Pseudomonadota</taxon>
        <taxon>Betaproteobacteria</taxon>
        <taxon>Burkholderiales</taxon>
        <taxon>Oxalobacteraceae</taxon>
        <taxon>Telluria group</taxon>
        <taxon>Massilia</taxon>
    </lineage>
</organism>
<protein>
    <submittedName>
        <fullName evidence="1">Uncharacterized protein</fullName>
    </submittedName>
</protein>
<evidence type="ECO:0000313" key="1">
    <source>
        <dbReference type="EMBL" id="UOD28549.1"/>
    </source>
</evidence>
<gene>
    <name evidence="1" type="ORF">INH39_24325</name>
</gene>
<dbReference type="EMBL" id="CP063361">
    <property type="protein sequence ID" value="UOD28549.1"/>
    <property type="molecule type" value="Genomic_DNA"/>
</dbReference>
<dbReference type="RefSeq" id="WP_243489699.1">
    <property type="nucleotide sequence ID" value="NZ_CP063361.1"/>
</dbReference>
<name>A0ABY4A1B1_9BURK</name>
<reference evidence="1 2" key="1">
    <citation type="submission" date="2020-10" db="EMBL/GenBank/DDBJ databases">
        <title>Genome analysis of Massilia species.</title>
        <authorList>
            <person name="Jung D.-H."/>
        </authorList>
    </citation>
    <scope>NUCLEOTIDE SEQUENCE [LARGE SCALE GENOMIC DNA]</scope>
    <source>
        <strain evidence="2">sipir</strain>
    </source>
</reference>
<accession>A0ABY4A1B1</accession>
<dbReference type="Proteomes" id="UP000831532">
    <property type="component" value="Chromosome"/>
</dbReference>
<sequence length="140" mass="15908">MECNIFGDCDHYSGLPDVLHWLSRPEQEEVFAKDYGDGLGSIAVVLVCSQLMDGFKPRIRHAKKAKRLSMDIILNYNQFVGLTAETRNKHVVEALLEDVPRIVRKYNFDNFDTELFVSDFKEYYSGLSAELPQSSVVVAS</sequence>
<evidence type="ECO:0000313" key="2">
    <source>
        <dbReference type="Proteomes" id="UP000831532"/>
    </source>
</evidence>
<proteinExistence type="predicted"/>
<keyword evidence="2" id="KW-1185">Reference proteome</keyword>